<reference evidence="2 3" key="1">
    <citation type="submission" date="2023-07" db="EMBL/GenBank/DDBJ databases">
        <authorList>
            <person name="Lian W.-H."/>
        </authorList>
    </citation>
    <scope>NUCLEOTIDE SEQUENCE [LARGE SCALE GENOMIC DNA]</scope>
    <source>
        <strain evidence="2 3">SYSU DXS3180</strain>
    </source>
</reference>
<keyword evidence="1" id="KW-0472">Membrane</keyword>
<dbReference type="Pfam" id="PF06912">
    <property type="entry name" value="DUF1275"/>
    <property type="match status" value="1"/>
</dbReference>
<feature type="transmembrane region" description="Helical" evidence="1">
    <location>
        <begin position="116"/>
        <end position="140"/>
    </location>
</feature>
<keyword evidence="3" id="KW-1185">Reference proteome</keyword>
<sequence>MAEQGLHINRVTFLLASVAGFCDTVTFVSGDSIFSAHVTGNFIVFAAQIAGNGYHAGGWLKLLTFPVFVLAVMAGGWLADNTSRRYNLLLVESIVLMLCGIAAMFLPLFPAGTEKLLMYFVVMSTVVAMGFQNAFGRLFAKETHGPTTMMTGNVTQASLDLGSLLRKGFTSQPSTQESLKKLSVTIGGFLVGCVAGALLAGWLGLSVLIVPAVAIIICYLHGESDASKFDQ</sequence>
<dbReference type="PANTHER" id="PTHR37314">
    <property type="entry name" value="SLR0142 PROTEIN"/>
    <property type="match status" value="1"/>
</dbReference>
<protein>
    <submittedName>
        <fullName evidence="2">YoaK family protein</fullName>
    </submittedName>
</protein>
<evidence type="ECO:0000313" key="2">
    <source>
        <dbReference type="EMBL" id="MEX6689993.1"/>
    </source>
</evidence>
<feature type="transmembrane region" description="Helical" evidence="1">
    <location>
        <begin position="189"/>
        <end position="222"/>
    </location>
</feature>
<feature type="transmembrane region" description="Helical" evidence="1">
    <location>
        <begin position="59"/>
        <end position="79"/>
    </location>
</feature>
<feature type="transmembrane region" description="Helical" evidence="1">
    <location>
        <begin position="86"/>
        <end position="110"/>
    </location>
</feature>
<dbReference type="PANTHER" id="PTHR37314:SF5">
    <property type="entry name" value="SLR0142 PROTEIN"/>
    <property type="match status" value="1"/>
</dbReference>
<proteinExistence type="predicted"/>
<keyword evidence="1" id="KW-1133">Transmembrane helix</keyword>
<evidence type="ECO:0000256" key="1">
    <source>
        <dbReference type="SAM" id="Phobius"/>
    </source>
</evidence>
<dbReference type="InterPro" id="IPR010699">
    <property type="entry name" value="DUF1275"/>
</dbReference>
<dbReference type="Proteomes" id="UP001560573">
    <property type="component" value="Unassembled WGS sequence"/>
</dbReference>
<dbReference type="EMBL" id="JAULBC010000007">
    <property type="protein sequence ID" value="MEX6689993.1"/>
    <property type="molecule type" value="Genomic_DNA"/>
</dbReference>
<gene>
    <name evidence="2" type="ORF">QTN47_20965</name>
</gene>
<evidence type="ECO:0000313" key="3">
    <source>
        <dbReference type="Proteomes" id="UP001560573"/>
    </source>
</evidence>
<comment type="caution">
    <text evidence="2">The sequence shown here is derived from an EMBL/GenBank/DDBJ whole genome shotgun (WGS) entry which is preliminary data.</text>
</comment>
<accession>A0ABV3ZJH9</accession>
<dbReference type="RefSeq" id="WP_369331400.1">
    <property type="nucleotide sequence ID" value="NZ_JAULBC010000007.1"/>
</dbReference>
<organism evidence="2 3">
    <name type="scientific">Danxiaibacter flavus</name>
    <dbReference type="NCBI Taxonomy" id="3049108"/>
    <lineage>
        <taxon>Bacteria</taxon>
        <taxon>Pseudomonadati</taxon>
        <taxon>Bacteroidota</taxon>
        <taxon>Chitinophagia</taxon>
        <taxon>Chitinophagales</taxon>
        <taxon>Chitinophagaceae</taxon>
        <taxon>Danxiaibacter</taxon>
    </lineage>
</organism>
<keyword evidence="1" id="KW-0812">Transmembrane</keyword>
<name>A0ABV3ZJH9_9BACT</name>